<dbReference type="Gene3D" id="2.30.30.400">
    <property type="entry name" value="Rof-like"/>
    <property type="match status" value="1"/>
</dbReference>
<protein>
    <recommendedName>
        <fullName evidence="3">Rho-binding antiterminator</fullName>
    </recommendedName>
</protein>
<proteinExistence type="predicted"/>
<dbReference type="InterPro" id="IPR038626">
    <property type="entry name" value="Rof-like_sf"/>
</dbReference>
<name>A0ABS0B7U2_9GAMM</name>
<evidence type="ECO:0008006" key="3">
    <source>
        <dbReference type="Google" id="ProtNLM"/>
    </source>
</evidence>
<comment type="caution">
    <text evidence="1">The sequence shown here is derived from an EMBL/GenBank/DDBJ whole genome shotgun (WGS) entry which is preliminary data.</text>
</comment>
<organism evidence="1 2">
    <name type="scientific">Lysobacter niastensis</name>
    <dbReference type="NCBI Taxonomy" id="380629"/>
    <lineage>
        <taxon>Bacteria</taxon>
        <taxon>Pseudomonadati</taxon>
        <taxon>Pseudomonadota</taxon>
        <taxon>Gammaproteobacteria</taxon>
        <taxon>Lysobacterales</taxon>
        <taxon>Lysobacteraceae</taxon>
        <taxon>Lysobacter</taxon>
    </lineage>
</organism>
<evidence type="ECO:0000313" key="1">
    <source>
        <dbReference type="EMBL" id="MBF6025093.1"/>
    </source>
</evidence>
<dbReference type="SUPFAM" id="SSF101744">
    <property type="entry name" value="Rof/RNase P subunit-like"/>
    <property type="match status" value="1"/>
</dbReference>
<dbReference type="InterPro" id="IPR023534">
    <property type="entry name" value="Rof/RNase_P-like"/>
</dbReference>
<accession>A0ABS0B7U2</accession>
<dbReference type="Proteomes" id="UP001429984">
    <property type="component" value="Unassembled WGS sequence"/>
</dbReference>
<dbReference type="RefSeq" id="WP_194931700.1">
    <property type="nucleotide sequence ID" value="NZ_JADLZT010000007.1"/>
</dbReference>
<reference evidence="1 2" key="1">
    <citation type="submission" date="2020-11" db="EMBL/GenBank/DDBJ databases">
        <title>Draft Genome Sequence and Secondary Metabolite Biosynthetic Potential of the Lysobacter niastensis Type strain DSM 18481.</title>
        <authorList>
            <person name="Turrini P."/>
            <person name="Artuso I."/>
            <person name="Tescari M."/>
            <person name="Lugli G.A."/>
            <person name="Frangipani E."/>
            <person name="Ventura M."/>
            <person name="Visca P."/>
        </authorList>
    </citation>
    <scope>NUCLEOTIDE SEQUENCE [LARGE SCALE GENOMIC DNA]</scope>
    <source>
        <strain evidence="1 2">DSM 18481</strain>
    </source>
</reference>
<sequence length="98" mass="10852">MINPASTYHPISCEFHDLLEDLATLRKQAQISFRDENDAVQTRSAAIRDVFAKDGAEYLLMSTGETLRLDQLVEVDGARLSDYAADSCQLPEPGPPLQ</sequence>
<evidence type="ECO:0000313" key="2">
    <source>
        <dbReference type="Proteomes" id="UP001429984"/>
    </source>
</evidence>
<keyword evidence="2" id="KW-1185">Reference proteome</keyword>
<dbReference type="EMBL" id="JADLZT010000007">
    <property type="protein sequence ID" value="MBF6025093.1"/>
    <property type="molecule type" value="Genomic_DNA"/>
</dbReference>
<gene>
    <name evidence="1" type="ORF">IU514_13760</name>
</gene>